<dbReference type="SMART" id="SM00261">
    <property type="entry name" value="FU"/>
    <property type="match status" value="1"/>
</dbReference>
<organism evidence="1 2">
    <name type="scientific">Halteria grandinella</name>
    <dbReference type="NCBI Taxonomy" id="5974"/>
    <lineage>
        <taxon>Eukaryota</taxon>
        <taxon>Sar</taxon>
        <taxon>Alveolata</taxon>
        <taxon>Ciliophora</taxon>
        <taxon>Intramacronucleata</taxon>
        <taxon>Spirotrichea</taxon>
        <taxon>Stichotrichia</taxon>
        <taxon>Sporadotrichida</taxon>
        <taxon>Halteriidae</taxon>
        <taxon>Halteria</taxon>
    </lineage>
</organism>
<sequence length="218" mass="24334">MQEHTIKPLQSQLIREGRPFSLKCLLSALTSIFLIEFLSTALLGVKVRGQTIPSEILCQTGQYYDSTSKACLSCHSSCDSWCVGPTQNQCIVCSDPTQYRHLGTWACVASCPAGSFQITTPSIHQRLKGGLPFKYCRDHEYYIDPSSTQSNVELGTKLFPFKAIDDPFREMFEVSSQVANTQVTIYLKYGSSVNLTMHSTDMPLILVDARVSIKYVCH</sequence>
<evidence type="ECO:0000313" key="1">
    <source>
        <dbReference type="EMBL" id="TNV87906.1"/>
    </source>
</evidence>
<evidence type="ECO:0000313" key="2">
    <source>
        <dbReference type="Proteomes" id="UP000785679"/>
    </source>
</evidence>
<dbReference type="AlphaFoldDB" id="A0A8J8TB16"/>
<gene>
    <name evidence="1" type="ORF">FGO68_gene6650</name>
</gene>
<dbReference type="CDD" id="cd00064">
    <property type="entry name" value="FU"/>
    <property type="match status" value="1"/>
</dbReference>
<proteinExistence type="predicted"/>
<dbReference type="InterPro" id="IPR009030">
    <property type="entry name" value="Growth_fac_rcpt_cys_sf"/>
</dbReference>
<dbReference type="InterPro" id="IPR006212">
    <property type="entry name" value="Furin_repeat"/>
</dbReference>
<comment type="caution">
    <text evidence="1">The sequence shown here is derived from an EMBL/GenBank/DDBJ whole genome shotgun (WGS) entry which is preliminary data.</text>
</comment>
<dbReference type="Gene3D" id="2.10.220.10">
    <property type="entry name" value="Hormone Receptor, Insulin-like Growth Factor Receptor 1, Chain A, domain 2"/>
    <property type="match status" value="1"/>
</dbReference>
<reference evidence="1" key="1">
    <citation type="submission" date="2019-06" db="EMBL/GenBank/DDBJ databases">
        <authorList>
            <person name="Zheng W."/>
        </authorList>
    </citation>
    <scope>NUCLEOTIDE SEQUENCE</scope>
    <source>
        <strain evidence="1">QDHG01</strain>
    </source>
</reference>
<dbReference type="SUPFAM" id="SSF57184">
    <property type="entry name" value="Growth factor receptor domain"/>
    <property type="match status" value="1"/>
</dbReference>
<protein>
    <submittedName>
        <fullName evidence="1">Uncharacterized protein</fullName>
    </submittedName>
</protein>
<dbReference type="Proteomes" id="UP000785679">
    <property type="component" value="Unassembled WGS sequence"/>
</dbReference>
<dbReference type="EMBL" id="RRYP01000157">
    <property type="protein sequence ID" value="TNV87906.1"/>
    <property type="molecule type" value="Genomic_DNA"/>
</dbReference>
<dbReference type="OrthoDB" id="2412841at2759"/>
<keyword evidence="2" id="KW-1185">Reference proteome</keyword>
<name>A0A8J8TB16_HALGN</name>
<accession>A0A8J8TB16</accession>